<feature type="signal peptide" evidence="4">
    <location>
        <begin position="1"/>
        <end position="16"/>
    </location>
</feature>
<evidence type="ECO:0000259" key="5">
    <source>
        <dbReference type="Pfam" id="PF04355"/>
    </source>
</evidence>
<keyword evidence="7" id="KW-1185">Reference proteome</keyword>
<protein>
    <submittedName>
        <fullName evidence="6">Outer membrane protein assembly factor BamE</fullName>
    </submittedName>
</protein>
<dbReference type="InterPro" id="IPR037873">
    <property type="entry name" value="BamE-like"/>
</dbReference>
<feature type="region of interest" description="Disordered" evidence="3">
    <location>
        <begin position="140"/>
        <end position="162"/>
    </location>
</feature>
<organism evidence="6 7">
    <name type="scientific">Hyphobacterium lacteum</name>
    <dbReference type="NCBI Taxonomy" id="3116575"/>
    <lineage>
        <taxon>Bacteria</taxon>
        <taxon>Pseudomonadati</taxon>
        <taxon>Pseudomonadota</taxon>
        <taxon>Alphaproteobacteria</taxon>
        <taxon>Maricaulales</taxon>
        <taxon>Maricaulaceae</taxon>
        <taxon>Hyphobacterium</taxon>
    </lineage>
</organism>
<dbReference type="RefSeq" id="WP_330197679.1">
    <property type="nucleotide sequence ID" value="NZ_JAZDRP010000001.1"/>
</dbReference>
<keyword evidence="2" id="KW-0472">Membrane</keyword>
<proteinExistence type="predicted"/>
<gene>
    <name evidence="6" type="primary">bamE</name>
    <name evidence="6" type="ORF">V0U79_01465</name>
</gene>
<feature type="domain" description="Outer membrane protein assembly factor BamE" evidence="5">
    <location>
        <begin position="35"/>
        <end position="101"/>
    </location>
</feature>
<feature type="chain" id="PRO_5046552159" evidence="4">
    <location>
        <begin position="17"/>
        <end position="162"/>
    </location>
</feature>
<dbReference type="EMBL" id="JAZDRP010000001">
    <property type="protein sequence ID" value="MEE2525016.1"/>
    <property type="molecule type" value="Genomic_DNA"/>
</dbReference>
<dbReference type="InterPro" id="IPR007450">
    <property type="entry name" value="BamE_dom"/>
</dbReference>
<dbReference type="Proteomes" id="UP001354971">
    <property type="component" value="Unassembled WGS sequence"/>
</dbReference>
<reference evidence="6 7" key="1">
    <citation type="submission" date="2024-01" db="EMBL/GenBank/DDBJ databases">
        <title>Hyphobacterium bacterium isolated from marine sediment.</title>
        <authorList>
            <person name="Zhao S."/>
        </authorList>
    </citation>
    <scope>NUCLEOTIDE SEQUENCE [LARGE SCALE GENOMIC DNA]</scope>
    <source>
        <strain evidence="7">HN65</strain>
    </source>
</reference>
<evidence type="ECO:0000256" key="4">
    <source>
        <dbReference type="SAM" id="SignalP"/>
    </source>
</evidence>
<evidence type="ECO:0000313" key="7">
    <source>
        <dbReference type="Proteomes" id="UP001354971"/>
    </source>
</evidence>
<dbReference type="Gene3D" id="3.30.1450.10">
    <property type="match status" value="1"/>
</dbReference>
<comment type="caution">
    <text evidence="6">The sequence shown here is derived from an EMBL/GenBank/DDBJ whole genome shotgun (WGS) entry which is preliminary data.</text>
</comment>
<keyword evidence="1 4" id="KW-0732">Signal</keyword>
<feature type="compositionally biased region" description="Gly residues" evidence="3">
    <location>
        <begin position="153"/>
        <end position="162"/>
    </location>
</feature>
<evidence type="ECO:0000313" key="6">
    <source>
        <dbReference type="EMBL" id="MEE2525016.1"/>
    </source>
</evidence>
<evidence type="ECO:0000256" key="3">
    <source>
        <dbReference type="SAM" id="MobiDB-lite"/>
    </source>
</evidence>
<sequence length="162" mass="17703">MKRALLLAVAAGSVFAAGCTPVLRNHGFIYVDGEVPEIVPGEDNQASVLERLGSPSTQGVFESTTWYYMSDTRQSLAYQRPQTSYRRIMEIQFDDAGTVTAVNEYGIGDGRRVTLVDRETPTPGREMSVWEQLFGNIGNLPSEQFGGEQNLPGGAGGPRRDE</sequence>
<name>A0ABU7LN20_9PROT</name>
<dbReference type="Pfam" id="PF04355">
    <property type="entry name" value="BamE"/>
    <property type="match status" value="1"/>
</dbReference>
<evidence type="ECO:0000256" key="1">
    <source>
        <dbReference type="ARBA" id="ARBA00022729"/>
    </source>
</evidence>
<dbReference type="PROSITE" id="PS51257">
    <property type="entry name" value="PROKAR_LIPOPROTEIN"/>
    <property type="match status" value="1"/>
</dbReference>
<evidence type="ECO:0000256" key="2">
    <source>
        <dbReference type="ARBA" id="ARBA00023136"/>
    </source>
</evidence>
<accession>A0ABU7LN20</accession>